<gene>
    <name evidence="1" type="ORF">NSPWAT_0359</name>
</gene>
<name>A0ABM9HAR9_9BACT</name>
<evidence type="ECO:0000313" key="2">
    <source>
        <dbReference type="Proteomes" id="UP001157733"/>
    </source>
</evidence>
<proteinExistence type="predicted"/>
<dbReference type="Proteomes" id="UP001157733">
    <property type="component" value="Chromosome"/>
</dbReference>
<dbReference type="InterPro" id="IPR025293">
    <property type="entry name" value="YfiR/HmsC-like"/>
</dbReference>
<organism evidence="1 2">
    <name type="scientific">Nitrospina watsonii</name>
    <dbReference type="NCBI Taxonomy" id="1323948"/>
    <lineage>
        <taxon>Bacteria</taxon>
        <taxon>Pseudomonadati</taxon>
        <taxon>Nitrospinota/Tectimicrobiota group</taxon>
        <taxon>Nitrospinota</taxon>
        <taxon>Nitrospinia</taxon>
        <taxon>Nitrospinales</taxon>
        <taxon>Nitrospinaceae</taxon>
        <taxon>Nitrospina</taxon>
    </lineage>
</organism>
<reference evidence="1 2" key="1">
    <citation type="submission" date="2022-09" db="EMBL/GenBank/DDBJ databases">
        <authorList>
            <person name="Kop L."/>
        </authorList>
    </citation>
    <scope>NUCLEOTIDE SEQUENCE [LARGE SCALE GENOMIC DNA]</scope>
    <source>
        <strain evidence="1 2">347</strain>
    </source>
</reference>
<dbReference type="Pfam" id="PF13689">
    <property type="entry name" value="DUF4154"/>
    <property type="match status" value="1"/>
</dbReference>
<sequence>MLKRPAAQHASWKWWTALLYLAGWLLLSGAQPASLREVQSRETLDSEKATALKVAYMRYIAEYTTWPLGTLKNPEQPLTFCMLGHDVEGMARRIDRLIVETDFHIQGRPVQLNILRKGLLPFLSDESEMIESIRPCHLLYVLPSEKDRWDTLSPHIQNLPVVTISEIEGFSQNGGMIQFVLTPVANGSGLRYSLHINLKNTLQAGLRLSAKFLNLKQAVRIVEFP</sequence>
<evidence type="ECO:0000313" key="1">
    <source>
        <dbReference type="EMBL" id="CAI2717218.1"/>
    </source>
</evidence>
<dbReference type="EMBL" id="OX336137">
    <property type="protein sequence ID" value="CAI2717218.1"/>
    <property type="molecule type" value="Genomic_DNA"/>
</dbReference>
<accession>A0ABM9HAR9</accession>
<evidence type="ECO:0008006" key="3">
    <source>
        <dbReference type="Google" id="ProtNLM"/>
    </source>
</evidence>
<dbReference type="RefSeq" id="WP_282010172.1">
    <property type="nucleotide sequence ID" value="NZ_OX336137.1"/>
</dbReference>
<keyword evidence="2" id="KW-1185">Reference proteome</keyword>
<protein>
    <recommendedName>
        <fullName evidence="3">YfiR family protein</fullName>
    </recommendedName>
</protein>